<keyword evidence="4" id="KW-1185">Reference proteome</keyword>
<feature type="transmembrane region" description="Helical" evidence="1">
    <location>
        <begin position="190"/>
        <end position="209"/>
    </location>
</feature>
<proteinExistence type="predicted"/>
<dbReference type="Proteomes" id="UP000886469">
    <property type="component" value="Unassembled WGS sequence"/>
</dbReference>
<feature type="transmembrane region" description="Helical" evidence="1">
    <location>
        <begin position="162"/>
        <end position="183"/>
    </location>
</feature>
<protein>
    <submittedName>
        <fullName evidence="3">Phosphatase PAP2 family protein</fullName>
    </submittedName>
</protein>
<feature type="transmembrane region" description="Helical" evidence="1">
    <location>
        <begin position="12"/>
        <end position="29"/>
    </location>
</feature>
<organism evidence="3 4">
    <name type="scientific">Candidatus Accumulibacter contiguus</name>
    <dbReference type="NCBI Taxonomy" id="2954381"/>
    <lineage>
        <taxon>Bacteria</taxon>
        <taxon>Pseudomonadati</taxon>
        <taxon>Pseudomonadota</taxon>
        <taxon>Betaproteobacteria</taxon>
        <taxon>Candidatus Accumulibacter</taxon>
    </lineage>
</organism>
<accession>A0ABX1T4W1</accession>
<evidence type="ECO:0000313" key="3">
    <source>
        <dbReference type="EMBL" id="NMQ04021.1"/>
    </source>
</evidence>
<evidence type="ECO:0000259" key="2">
    <source>
        <dbReference type="Pfam" id="PF24788"/>
    </source>
</evidence>
<evidence type="ECO:0000313" key="4">
    <source>
        <dbReference type="Proteomes" id="UP000886469"/>
    </source>
</evidence>
<keyword evidence="1" id="KW-1133">Transmembrane helix</keyword>
<dbReference type="EMBL" id="SPMX01000003">
    <property type="protein sequence ID" value="NMQ04021.1"/>
    <property type="molecule type" value="Genomic_DNA"/>
</dbReference>
<dbReference type="InterPro" id="IPR036938">
    <property type="entry name" value="PAP2/HPO_sf"/>
</dbReference>
<feature type="domain" description="AtPDCT1/2 transmembrane" evidence="2">
    <location>
        <begin position="80"/>
        <end position="202"/>
    </location>
</feature>
<dbReference type="SUPFAM" id="SSF48317">
    <property type="entry name" value="Acid phosphatase/Vanadium-dependent haloperoxidase"/>
    <property type="match status" value="1"/>
</dbReference>
<feature type="transmembrane region" description="Helical" evidence="1">
    <location>
        <begin position="129"/>
        <end position="156"/>
    </location>
</feature>
<reference evidence="3" key="1">
    <citation type="submission" date="2019-03" db="EMBL/GenBank/DDBJ databases">
        <title>Metabolic reconstructions from genomes of highly enriched 'Candidatus Accumulibacter' and 'Candidatus Competibacter' bioreactor populations.</title>
        <authorList>
            <person name="Annavajhala M.K."/>
            <person name="Welles L."/>
            <person name="Abbas B."/>
            <person name="Sorokin D."/>
            <person name="Park H."/>
            <person name="Van Loosdrecht M."/>
            <person name="Chandran K."/>
        </authorList>
    </citation>
    <scope>NUCLEOTIDE SEQUENCE</scope>
    <source>
        <strain evidence="3">SBR_L</strain>
    </source>
</reference>
<keyword evidence="1" id="KW-0472">Membrane</keyword>
<dbReference type="InterPro" id="IPR056361">
    <property type="entry name" value="AtPDCT1_2_TM_dom"/>
</dbReference>
<dbReference type="Pfam" id="PF24788">
    <property type="entry name" value="AtPDCT1_2"/>
    <property type="match status" value="1"/>
</dbReference>
<feature type="transmembrane region" description="Helical" evidence="1">
    <location>
        <begin position="68"/>
        <end position="90"/>
    </location>
</feature>
<sequence>MSVLADLPAWEIIALRLLAIAGGLLAWFFTQRLIGARHLDGTGIDDHLHRLTAKGNAWLHEHPSAARAALIASSLGIDAVTLFVLGYAVLGPSFNPFWGLLCLFVLRQLSQAVVALPPPPGIIWRDPGFPSLFVTYAVGNDFFFSGHTALAVFGAIQMATLGIPALTFFGVLLALLQMLLVIVLRAHWTLDVLAGLFAALMVGAVFWRIGV</sequence>
<keyword evidence="1" id="KW-0812">Transmembrane</keyword>
<evidence type="ECO:0000256" key="1">
    <source>
        <dbReference type="SAM" id="Phobius"/>
    </source>
</evidence>
<gene>
    <name evidence="3" type="ORF">E4Q08_01440</name>
</gene>
<name>A0ABX1T4W1_9PROT</name>
<comment type="caution">
    <text evidence="3">The sequence shown here is derived from an EMBL/GenBank/DDBJ whole genome shotgun (WGS) entry which is preliminary data.</text>
</comment>